<dbReference type="Proteomes" id="UP001066276">
    <property type="component" value="Chromosome 4_2"/>
</dbReference>
<feature type="signal peptide" evidence="2">
    <location>
        <begin position="1"/>
        <end position="22"/>
    </location>
</feature>
<reference evidence="3" key="1">
    <citation type="journal article" date="2022" name="bioRxiv">
        <title>Sequencing and chromosome-scale assembly of the giantPleurodeles waltlgenome.</title>
        <authorList>
            <person name="Brown T."/>
            <person name="Elewa A."/>
            <person name="Iarovenko S."/>
            <person name="Subramanian E."/>
            <person name="Araus A.J."/>
            <person name="Petzold A."/>
            <person name="Susuki M."/>
            <person name="Suzuki K.-i.T."/>
            <person name="Hayashi T."/>
            <person name="Toyoda A."/>
            <person name="Oliveira C."/>
            <person name="Osipova E."/>
            <person name="Leigh N.D."/>
            <person name="Simon A."/>
            <person name="Yun M.H."/>
        </authorList>
    </citation>
    <scope>NUCLEOTIDE SEQUENCE</scope>
    <source>
        <strain evidence="3">20211129_DDA</strain>
        <tissue evidence="3">Liver</tissue>
    </source>
</reference>
<name>A0AAV7SIR3_PLEWA</name>
<evidence type="ECO:0000313" key="4">
    <source>
        <dbReference type="Proteomes" id="UP001066276"/>
    </source>
</evidence>
<evidence type="ECO:0000313" key="3">
    <source>
        <dbReference type="EMBL" id="KAJ1163981.1"/>
    </source>
</evidence>
<evidence type="ECO:0008006" key="5">
    <source>
        <dbReference type="Google" id="ProtNLM"/>
    </source>
</evidence>
<evidence type="ECO:0000256" key="1">
    <source>
        <dbReference type="SAM" id="MobiDB-lite"/>
    </source>
</evidence>
<sequence>MPPGQALFLCLLSGLRKQGVLGALRLAPALAAGPTARSKALPRRVTVWILTQCSSSLQLRSARFSGRPPQPAVSSGHARSAPWSPECSRHFKARQPGRSPHDDQPRGPSAARSASILLPPVYRPLS</sequence>
<dbReference type="EMBL" id="JANPWB010000008">
    <property type="protein sequence ID" value="KAJ1163981.1"/>
    <property type="molecule type" value="Genomic_DNA"/>
</dbReference>
<feature type="region of interest" description="Disordered" evidence="1">
    <location>
        <begin position="61"/>
        <end position="126"/>
    </location>
</feature>
<dbReference type="AlphaFoldDB" id="A0AAV7SIR3"/>
<proteinExistence type="predicted"/>
<comment type="caution">
    <text evidence="3">The sequence shown here is derived from an EMBL/GenBank/DDBJ whole genome shotgun (WGS) entry which is preliminary data.</text>
</comment>
<organism evidence="3 4">
    <name type="scientific">Pleurodeles waltl</name>
    <name type="common">Iberian ribbed newt</name>
    <dbReference type="NCBI Taxonomy" id="8319"/>
    <lineage>
        <taxon>Eukaryota</taxon>
        <taxon>Metazoa</taxon>
        <taxon>Chordata</taxon>
        <taxon>Craniata</taxon>
        <taxon>Vertebrata</taxon>
        <taxon>Euteleostomi</taxon>
        <taxon>Amphibia</taxon>
        <taxon>Batrachia</taxon>
        <taxon>Caudata</taxon>
        <taxon>Salamandroidea</taxon>
        <taxon>Salamandridae</taxon>
        <taxon>Pleurodelinae</taxon>
        <taxon>Pleurodeles</taxon>
    </lineage>
</organism>
<keyword evidence="2" id="KW-0732">Signal</keyword>
<feature type="chain" id="PRO_5043339167" description="Secreted protein" evidence="2">
    <location>
        <begin position="23"/>
        <end position="126"/>
    </location>
</feature>
<evidence type="ECO:0000256" key="2">
    <source>
        <dbReference type="SAM" id="SignalP"/>
    </source>
</evidence>
<keyword evidence="4" id="KW-1185">Reference proteome</keyword>
<protein>
    <recommendedName>
        <fullName evidence="5">Secreted protein</fullName>
    </recommendedName>
</protein>
<accession>A0AAV7SIR3</accession>
<gene>
    <name evidence="3" type="ORF">NDU88_004428</name>
</gene>